<proteinExistence type="predicted"/>
<protein>
    <submittedName>
        <fullName evidence="2">(northern house mosquito) hypothetical protein</fullName>
    </submittedName>
</protein>
<organism evidence="2">
    <name type="scientific">Culex pipiens</name>
    <name type="common">House mosquito</name>
    <dbReference type="NCBI Taxonomy" id="7175"/>
    <lineage>
        <taxon>Eukaryota</taxon>
        <taxon>Metazoa</taxon>
        <taxon>Ecdysozoa</taxon>
        <taxon>Arthropoda</taxon>
        <taxon>Hexapoda</taxon>
        <taxon>Insecta</taxon>
        <taxon>Pterygota</taxon>
        <taxon>Neoptera</taxon>
        <taxon>Endopterygota</taxon>
        <taxon>Diptera</taxon>
        <taxon>Nematocera</taxon>
        <taxon>Culicoidea</taxon>
        <taxon>Culicidae</taxon>
        <taxon>Culicinae</taxon>
        <taxon>Culicini</taxon>
        <taxon>Culex</taxon>
        <taxon>Culex</taxon>
    </lineage>
</organism>
<feature type="region of interest" description="Disordered" evidence="1">
    <location>
        <begin position="1"/>
        <end position="24"/>
    </location>
</feature>
<accession>A0A8D8NVV1</accession>
<sequence>MQNRLGSDDGPGSMLPNGSGVLSSASGASVFTSVATNGMSSITSSSVSTGSALGMSIGCTVVVPEVDGPWCWSALYSGMYSSSIWMSSSMYSIRSMFRLGTAPSSRVR</sequence>
<evidence type="ECO:0000256" key="1">
    <source>
        <dbReference type="SAM" id="MobiDB-lite"/>
    </source>
</evidence>
<evidence type="ECO:0000313" key="2">
    <source>
        <dbReference type="EMBL" id="CAG6579652.1"/>
    </source>
</evidence>
<dbReference type="AlphaFoldDB" id="A0A8D8NVV1"/>
<reference evidence="2" key="1">
    <citation type="submission" date="2021-05" db="EMBL/GenBank/DDBJ databases">
        <authorList>
            <person name="Alioto T."/>
            <person name="Alioto T."/>
            <person name="Gomez Garrido J."/>
        </authorList>
    </citation>
    <scope>NUCLEOTIDE SEQUENCE</scope>
</reference>
<name>A0A8D8NVV1_CULPI</name>
<dbReference type="EMBL" id="HBUE01302513">
    <property type="protein sequence ID" value="CAG6579652.1"/>
    <property type="molecule type" value="Transcribed_RNA"/>
</dbReference>
<dbReference type="EMBL" id="HBUE01196500">
    <property type="protein sequence ID" value="CAG6527926.1"/>
    <property type="molecule type" value="Transcribed_RNA"/>
</dbReference>